<dbReference type="EMBL" id="JACEIB010000003">
    <property type="protein sequence ID" value="MBA2933468.1"/>
    <property type="molecule type" value="Genomic_DNA"/>
</dbReference>
<evidence type="ECO:0000256" key="2">
    <source>
        <dbReference type="ARBA" id="ARBA00022679"/>
    </source>
</evidence>
<feature type="region of interest" description="Disordered" evidence="5">
    <location>
        <begin position="305"/>
        <end position="327"/>
    </location>
</feature>
<evidence type="ECO:0000256" key="1">
    <source>
        <dbReference type="ARBA" id="ARBA00001947"/>
    </source>
</evidence>
<comment type="cofactor">
    <cofactor evidence="1">
        <name>Zn(2+)</name>
        <dbReference type="ChEBI" id="CHEBI:29105"/>
    </cofactor>
</comment>
<dbReference type="Gene3D" id="3.20.20.70">
    <property type="entry name" value="Aldolase class I"/>
    <property type="match status" value="1"/>
</dbReference>
<keyword evidence="2" id="KW-0808">Transferase</keyword>
<keyword evidence="4" id="KW-0862">Zinc</keyword>
<evidence type="ECO:0000313" key="7">
    <source>
        <dbReference type="Proteomes" id="UP000570166"/>
    </source>
</evidence>
<organism evidence="6 7">
    <name type="scientific">Sphingomonas chungangi</name>
    <dbReference type="NCBI Taxonomy" id="2683589"/>
    <lineage>
        <taxon>Bacteria</taxon>
        <taxon>Pseudomonadati</taxon>
        <taxon>Pseudomonadota</taxon>
        <taxon>Alphaproteobacteria</taxon>
        <taxon>Sphingomonadales</taxon>
        <taxon>Sphingomonadaceae</taxon>
        <taxon>Sphingomonas</taxon>
    </lineage>
</organism>
<dbReference type="GO" id="GO:0046872">
    <property type="term" value="F:metal ion binding"/>
    <property type="evidence" value="ECO:0007669"/>
    <property type="project" value="UniProtKB-KW"/>
</dbReference>
<evidence type="ECO:0000256" key="4">
    <source>
        <dbReference type="ARBA" id="ARBA00022833"/>
    </source>
</evidence>
<gene>
    <name evidence="6" type="ORF">HZF05_05095</name>
</gene>
<keyword evidence="3" id="KW-0479">Metal-binding</keyword>
<proteinExistence type="predicted"/>
<protein>
    <submittedName>
        <fullName evidence="6">3-keto-5-aminohexanoate cleavage protein</fullName>
    </submittedName>
</protein>
<dbReference type="InterPro" id="IPR013785">
    <property type="entry name" value="Aldolase_TIM"/>
</dbReference>
<comment type="caution">
    <text evidence="6">The sequence shown here is derived from an EMBL/GenBank/DDBJ whole genome shotgun (WGS) entry which is preliminary data.</text>
</comment>
<dbReference type="InterPro" id="IPR008567">
    <property type="entry name" value="BKACE"/>
</dbReference>
<name>A0A838L7D7_9SPHN</name>
<accession>A0A838L7D7</accession>
<dbReference type="GO" id="GO:0043720">
    <property type="term" value="F:3-keto-5-aminohexanoate cleavage activity"/>
    <property type="evidence" value="ECO:0007669"/>
    <property type="project" value="InterPro"/>
</dbReference>
<dbReference type="Proteomes" id="UP000570166">
    <property type="component" value="Unassembled WGS sequence"/>
</dbReference>
<dbReference type="AlphaFoldDB" id="A0A838L7D7"/>
<sequence>MEQSAVAKVIISCAVTGSAHVPSMSDALPYRPEDIAQQAIAAAKAGAAILHLHARDPEDGRPTGDPSIYQRFIPIIQEATDAVINITTGGAVTMSVQERLAAATVFRPEMCSLNMGSINFAFFPAASRIASWKFPWERAYVEGSEDFVFKNSFRDIGHILQTLRPLGTRFELECYDVGHLYNIAHFLDRGLLDPGFFVQMIFGILGGIGADLDNLMFMKQAADRLFGKDQFSWSVLAAGRHQMPFITQAALMGAHVRVGLEDSLFIAKGALATSNAQQVEKTVRILSEMGHEPATADEARALLGLRGPASPTCDDPAIDRRTRMRRP</sequence>
<evidence type="ECO:0000313" key="6">
    <source>
        <dbReference type="EMBL" id="MBA2933468.1"/>
    </source>
</evidence>
<evidence type="ECO:0000256" key="5">
    <source>
        <dbReference type="SAM" id="MobiDB-lite"/>
    </source>
</evidence>
<evidence type="ECO:0000256" key="3">
    <source>
        <dbReference type="ARBA" id="ARBA00022723"/>
    </source>
</evidence>
<dbReference type="PANTHER" id="PTHR37418">
    <property type="entry name" value="3-KETO-5-AMINOHEXANOATE CLEAVAGE ENZYME-RELATED"/>
    <property type="match status" value="1"/>
</dbReference>
<keyword evidence="7" id="KW-1185">Reference proteome</keyword>
<dbReference type="Pfam" id="PF05853">
    <property type="entry name" value="BKACE"/>
    <property type="match status" value="1"/>
</dbReference>
<reference evidence="6 7" key="1">
    <citation type="submission" date="2020-07" db="EMBL/GenBank/DDBJ databases">
        <authorList>
            <person name="Sun Q."/>
        </authorList>
    </citation>
    <scope>NUCLEOTIDE SEQUENCE [LARGE SCALE GENOMIC DNA]</scope>
    <source>
        <strain evidence="6 7">CGMCC 1.13654</strain>
    </source>
</reference>
<dbReference type="PANTHER" id="PTHR37418:SF2">
    <property type="entry name" value="3-KETO-5-AMINOHEXANOATE CLEAVAGE ENZYME"/>
    <property type="match status" value="1"/>
</dbReference>